<evidence type="ECO:0000313" key="2">
    <source>
        <dbReference type="EMBL" id="GER92044.1"/>
    </source>
</evidence>
<name>A0A5J4KRN0_9CHLR</name>
<dbReference type="InterPro" id="IPR015424">
    <property type="entry name" value="PyrdxlP-dep_Trfase"/>
</dbReference>
<comment type="caution">
    <text evidence="2">The sequence shown here is derived from an EMBL/GenBank/DDBJ whole genome shotgun (WGS) entry which is preliminary data.</text>
</comment>
<dbReference type="EMBL" id="BKZW01000005">
    <property type="protein sequence ID" value="GER92044.1"/>
    <property type="molecule type" value="Genomic_DNA"/>
</dbReference>
<accession>A0A5J4KRN0</accession>
<protein>
    <recommendedName>
        <fullName evidence="4">Aminotransferase class V domain-containing protein</fullName>
    </recommendedName>
</protein>
<keyword evidence="3" id="KW-1185">Reference proteome</keyword>
<dbReference type="RefSeq" id="WP_198925720.1">
    <property type="nucleotide sequence ID" value="NZ_BKZW01000005.1"/>
</dbReference>
<sequence>MTTKEHKAIPVPQVEARTPIPPQNLRVPGPTPVPQEVLDAQAAPMINHRGPEFSALMKRVTPRLQYFFQTASRF</sequence>
<dbReference type="InterPro" id="IPR015421">
    <property type="entry name" value="PyrdxlP-dep_Trfase_major"/>
</dbReference>
<dbReference type="Proteomes" id="UP000326912">
    <property type="component" value="Unassembled WGS sequence"/>
</dbReference>
<gene>
    <name evidence="2" type="ORF">KDW_62060</name>
</gene>
<dbReference type="Gene3D" id="3.40.640.10">
    <property type="entry name" value="Type I PLP-dependent aspartate aminotransferase-like (Major domain)"/>
    <property type="match status" value="1"/>
</dbReference>
<proteinExistence type="predicted"/>
<feature type="region of interest" description="Disordered" evidence="1">
    <location>
        <begin position="1"/>
        <end position="35"/>
    </location>
</feature>
<reference evidence="2 3" key="1">
    <citation type="submission" date="2019-10" db="EMBL/GenBank/DDBJ databases">
        <title>Dictyobacter vulcani sp. nov., within the class Ktedonobacteria, isolated from soil of volcanic Mt. Zao.</title>
        <authorList>
            <person name="Zheng Y."/>
            <person name="Wang C.M."/>
            <person name="Sakai Y."/>
            <person name="Abe K."/>
            <person name="Yokota A."/>
            <person name="Yabe S."/>
        </authorList>
    </citation>
    <scope>NUCLEOTIDE SEQUENCE [LARGE SCALE GENOMIC DNA]</scope>
    <source>
        <strain evidence="2 3">W12</strain>
    </source>
</reference>
<dbReference type="AlphaFoldDB" id="A0A5J4KRN0"/>
<dbReference type="SUPFAM" id="SSF53383">
    <property type="entry name" value="PLP-dependent transferases"/>
    <property type="match status" value="1"/>
</dbReference>
<evidence type="ECO:0008006" key="4">
    <source>
        <dbReference type="Google" id="ProtNLM"/>
    </source>
</evidence>
<evidence type="ECO:0000313" key="3">
    <source>
        <dbReference type="Proteomes" id="UP000326912"/>
    </source>
</evidence>
<evidence type="ECO:0000256" key="1">
    <source>
        <dbReference type="SAM" id="MobiDB-lite"/>
    </source>
</evidence>
<organism evidence="2 3">
    <name type="scientific">Dictyobacter vulcani</name>
    <dbReference type="NCBI Taxonomy" id="2607529"/>
    <lineage>
        <taxon>Bacteria</taxon>
        <taxon>Bacillati</taxon>
        <taxon>Chloroflexota</taxon>
        <taxon>Ktedonobacteria</taxon>
        <taxon>Ktedonobacterales</taxon>
        <taxon>Dictyobacteraceae</taxon>
        <taxon>Dictyobacter</taxon>
    </lineage>
</organism>